<keyword evidence="1" id="KW-1133">Transmembrane helix</keyword>
<sequence>MIDKKNSPRDIHILHITLWYYVIVISYVIWTTCTILYDVVYNIPVLCIIHKTVFDDTGITM</sequence>
<proteinExistence type="predicted"/>
<comment type="caution">
    <text evidence="2">The sequence shown here is derived from an EMBL/GenBank/DDBJ whole genome shotgun (WGS) entry which is preliminary data.</text>
</comment>
<keyword evidence="1" id="KW-0472">Membrane</keyword>
<feature type="non-terminal residue" evidence="2">
    <location>
        <position position="61"/>
    </location>
</feature>
<keyword evidence="1" id="KW-0812">Transmembrane</keyword>
<dbReference type="EMBL" id="MCGT01000065">
    <property type="protein sequence ID" value="ORX42601.1"/>
    <property type="molecule type" value="Genomic_DNA"/>
</dbReference>
<organism evidence="2 3">
    <name type="scientific">Hesseltinella vesiculosa</name>
    <dbReference type="NCBI Taxonomy" id="101127"/>
    <lineage>
        <taxon>Eukaryota</taxon>
        <taxon>Fungi</taxon>
        <taxon>Fungi incertae sedis</taxon>
        <taxon>Mucoromycota</taxon>
        <taxon>Mucoromycotina</taxon>
        <taxon>Mucoromycetes</taxon>
        <taxon>Mucorales</taxon>
        <taxon>Cunninghamellaceae</taxon>
        <taxon>Hesseltinella</taxon>
    </lineage>
</organism>
<feature type="transmembrane region" description="Helical" evidence="1">
    <location>
        <begin position="12"/>
        <end position="30"/>
    </location>
</feature>
<dbReference type="AlphaFoldDB" id="A0A1X2G299"/>
<protein>
    <submittedName>
        <fullName evidence="2">Uncharacterized protein</fullName>
    </submittedName>
</protein>
<keyword evidence="3" id="KW-1185">Reference proteome</keyword>
<reference evidence="2 3" key="1">
    <citation type="submission" date="2016-07" db="EMBL/GenBank/DDBJ databases">
        <title>Pervasive Adenine N6-methylation of Active Genes in Fungi.</title>
        <authorList>
            <consortium name="DOE Joint Genome Institute"/>
            <person name="Mondo S.J."/>
            <person name="Dannebaum R.O."/>
            <person name="Kuo R.C."/>
            <person name="Labutti K."/>
            <person name="Haridas S."/>
            <person name="Kuo A."/>
            <person name="Salamov A."/>
            <person name="Ahrendt S.R."/>
            <person name="Lipzen A."/>
            <person name="Sullivan W."/>
            <person name="Andreopoulos W.B."/>
            <person name="Clum A."/>
            <person name="Lindquist E."/>
            <person name="Daum C."/>
            <person name="Ramamoorthy G.K."/>
            <person name="Gryganskyi A."/>
            <person name="Culley D."/>
            <person name="Magnuson J.K."/>
            <person name="James T.Y."/>
            <person name="O'Malley M.A."/>
            <person name="Stajich J.E."/>
            <person name="Spatafora J.W."/>
            <person name="Visel A."/>
            <person name="Grigoriev I.V."/>
        </authorList>
    </citation>
    <scope>NUCLEOTIDE SEQUENCE [LARGE SCALE GENOMIC DNA]</scope>
    <source>
        <strain evidence="2 3">NRRL 3301</strain>
    </source>
</reference>
<name>A0A1X2G299_9FUNG</name>
<gene>
    <name evidence="2" type="ORF">DM01DRAFT_1341026</name>
</gene>
<evidence type="ECO:0000256" key="1">
    <source>
        <dbReference type="SAM" id="Phobius"/>
    </source>
</evidence>
<evidence type="ECO:0000313" key="2">
    <source>
        <dbReference type="EMBL" id="ORX42601.1"/>
    </source>
</evidence>
<dbReference type="Proteomes" id="UP000242146">
    <property type="component" value="Unassembled WGS sequence"/>
</dbReference>
<evidence type="ECO:0000313" key="3">
    <source>
        <dbReference type="Proteomes" id="UP000242146"/>
    </source>
</evidence>
<accession>A0A1X2G299</accession>